<accession>A0A543EB33</accession>
<dbReference type="SUPFAM" id="SSF56209">
    <property type="entry name" value="Nitrile hydratase alpha chain"/>
    <property type="match status" value="1"/>
</dbReference>
<evidence type="ECO:0000313" key="2">
    <source>
        <dbReference type="Proteomes" id="UP000316437"/>
    </source>
</evidence>
<dbReference type="AlphaFoldDB" id="A0A543EB33"/>
<evidence type="ECO:0000313" key="1">
    <source>
        <dbReference type="EMBL" id="TQM18800.1"/>
    </source>
</evidence>
<dbReference type="EMBL" id="VFPD01000002">
    <property type="protein sequence ID" value="TQM18800.1"/>
    <property type="molecule type" value="Genomic_DNA"/>
</dbReference>
<keyword evidence="2" id="KW-1185">Reference proteome</keyword>
<comment type="caution">
    <text evidence="1">The sequence shown here is derived from an EMBL/GenBank/DDBJ whole genome shotgun (WGS) entry which is preliminary data.</text>
</comment>
<dbReference type="Proteomes" id="UP000316437">
    <property type="component" value="Unassembled WGS sequence"/>
</dbReference>
<proteinExistence type="predicted"/>
<dbReference type="GO" id="GO:0003824">
    <property type="term" value="F:catalytic activity"/>
    <property type="evidence" value="ECO:0007669"/>
    <property type="project" value="InterPro"/>
</dbReference>
<evidence type="ECO:0008006" key="3">
    <source>
        <dbReference type="Google" id="ProtNLM"/>
    </source>
</evidence>
<gene>
    <name evidence="1" type="ORF">FB551_3188</name>
</gene>
<dbReference type="RefSeq" id="WP_047426363.1">
    <property type="nucleotide sequence ID" value="NZ_VFPD01000002.1"/>
</dbReference>
<dbReference type="GO" id="GO:0046914">
    <property type="term" value="F:transition metal ion binding"/>
    <property type="evidence" value="ECO:0007669"/>
    <property type="project" value="InterPro"/>
</dbReference>
<dbReference type="Gene3D" id="3.90.330.10">
    <property type="entry name" value="Nitrile hydratase alpha /Thiocyanate hydrolase gamma"/>
    <property type="match status" value="1"/>
</dbReference>
<sequence>MSYQAISEEKKELVREVMFKALNDADYKARLVNNPVEAIKELHSDFTLGGNKKIVVVDQVDNDTYYINLSYLSYALFGGDIEEFELSEEELGMVAGGKTVPIGSCQFLSCFGNGLTEDTGTTIG</sequence>
<reference evidence="1 2" key="1">
    <citation type="submission" date="2019-06" db="EMBL/GenBank/DDBJ databases">
        <title>Sorghum-associated microbial communities from plants grown in Nebraska, USA.</title>
        <authorList>
            <person name="Schachtman D."/>
        </authorList>
    </citation>
    <scope>NUCLEOTIDE SEQUENCE [LARGE SCALE GENOMIC DNA]</scope>
    <source>
        <strain evidence="1 2">110</strain>
    </source>
</reference>
<dbReference type="InterPro" id="IPR036648">
    <property type="entry name" value="CN_Hdrase_a/SCN_Hdrase_g_sf"/>
</dbReference>
<organism evidence="1 2">
    <name type="scientific">Chryseobacterium aquifrigidense</name>
    <dbReference type="NCBI Taxonomy" id="558021"/>
    <lineage>
        <taxon>Bacteria</taxon>
        <taxon>Pseudomonadati</taxon>
        <taxon>Bacteroidota</taxon>
        <taxon>Flavobacteriia</taxon>
        <taxon>Flavobacteriales</taxon>
        <taxon>Weeksellaceae</taxon>
        <taxon>Chryseobacterium group</taxon>
        <taxon>Chryseobacterium</taxon>
    </lineage>
</organism>
<name>A0A543EB33_9FLAO</name>
<protein>
    <recommendedName>
        <fullName evidence="3">Lactobin A/cerein 7B family class IIb bacteriocin</fullName>
    </recommendedName>
</protein>